<keyword evidence="8 9" id="KW-0663">Pyridoxal phosphate</keyword>
<dbReference type="SUPFAM" id="SSF53383">
    <property type="entry name" value="PLP-dependent transferases"/>
    <property type="match status" value="1"/>
</dbReference>
<evidence type="ECO:0000259" key="10">
    <source>
        <dbReference type="Pfam" id="PF00464"/>
    </source>
</evidence>
<evidence type="ECO:0000256" key="4">
    <source>
        <dbReference type="ARBA" id="ARBA00011738"/>
    </source>
</evidence>
<dbReference type="HAMAP" id="MF_00051">
    <property type="entry name" value="SHMT"/>
    <property type="match status" value="1"/>
</dbReference>
<dbReference type="GO" id="GO:0035999">
    <property type="term" value="P:tetrahydrofolate interconversion"/>
    <property type="evidence" value="ECO:0007669"/>
    <property type="project" value="InterPro"/>
</dbReference>
<comment type="similarity">
    <text evidence="3">Belongs to the SHMT family.</text>
</comment>
<keyword evidence="11" id="KW-0489">Methyltransferase</keyword>
<comment type="subcellular location">
    <subcellularLocation>
        <location evidence="2">Cytoplasm</location>
    </subcellularLocation>
</comment>
<comment type="cofactor">
    <cofactor evidence="1 9">
        <name>pyridoxal 5'-phosphate</name>
        <dbReference type="ChEBI" id="CHEBI:597326"/>
    </cofactor>
</comment>
<comment type="subunit">
    <text evidence="4">Homodimer.</text>
</comment>
<dbReference type="GO" id="GO:0005737">
    <property type="term" value="C:cytoplasm"/>
    <property type="evidence" value="ECO:0007669"/>
    <property type="project" value="UniProtKB-SubCell"/>
</dbReference>
<feature type="domain" description="Serine hydroxymethyltransferase-like" evidence="10">
    <location>
        <begin position="3"/>
        <end position="372"/>
    </location>
</feature>
<evidence type="ECO:0000313" key="11">
    <source>
        <dbReference type="EMBL" id="KKT86988.1"/>
    </source>
</evidence>
<feature type="non-terminal residue" evidence="11">
    <location>
        <position position="381"/>
    </location>
</feature>
<evidence type="ECO:0000256" key="8">
    <source>
        <dbReference type="ARBA" id="ARBA00022898"/>
    </source>
</evidence>
<name>A0A0G1KTS1_UNCK3</name>
<comment type="caution">
    <text evidence="11">The sequence shown here is derived from an EMBL/GenBank/DDBJ whole genome shotgun (WGS) entry which is preliminary data.</text>
</comment>
<keyword evidence="7 11" id="KW-0808">Transferase</keyword>
<dbReference type="GO" id="GO:0008168">
    <property type="term" value="F:methyltransferase activity"/>
    <property type="evidence" value="ECO:0007669"/>
    <property type="project" value="UniProtKB-KW"/>
</dbReference>
<dbReference type="InterPro" id="IPR001085">
    <property type="entry name" value="Ser_HO-MeTrfase"/>
</dbReference>
<reference evidence="11 12" key="1">
    <citation type="journal article" date="2015" name="Nature">
        <title>rRNA introns, odd ribosomes, and small enigmatic genomes across a large radiation of phyla.</title>
        <authorList>
            <person name="Brown C.T."/>
            <person name="Hug L.A."/>
            <person name="Thomas B.C."/>
            <person name="Sharon I."/>
            <person name="Castelle C.J."/>
            <person name="Singh A."/>
            <person name="Wilkins M.J."/>
            <person name="Williams K.H."/>
            <person name="Banfield J.F."/>
        </authorList>
    </citation>
    <scope>NUCLEOTIDE SEQUENCE [LARGE SCALE GENOMIC DNA]</scope>
</reference>
<dbReference type="PIRSF" id="PIRSF000412">
    <property type="entry name" value="SHMT"/>
    <property type="match status" value="1"/>
</dbReference>
<dbReference type="Gene3D" id="3.90.1150.10">
    <property type="entry name" value="Aspartate Aminotransferase, domain 1"/>
    <property type="match status" value="1"/>
</dbReference>
<keyword evidence="5" id="KW-0963">Cytoplasm</keyword>
<evidence type="ECO:0000256" key="7">
    <source>
        <dbReference type="ARBA" id="ARBA00022679"/>
    </source>
</evidence>
<sequence>MTMQQLISQEAQRQQETISLIASENYAPKVVREAVGSVLMNKYAEGYPGKRYYGGNEVIDQIELEAIQAAKKLFGADHANVQPYSGTPANLAVYAALLQPGDAVLAMGLPHGGHLSHGHNLSLSGQIYKFTHYGVDPETGLINYEEVRKLARIFKPKLIVCGATAYPREIDFVKFSEIAKEVGAYCMADISHIAGLVAVGLHQSPMDCCDVVTTTTHKTLRGPRGAIILCKKDLAEKIDKAVFPGLQGGPHENTIAAIGLCVESAQAPEFKKYIQQVVSNAKTLADVLSQNGLTICTGGTDNHLVLVDLRSLKLTGKEAENVLGQCGIIVNKNMIPGDPRKPLDPSGIRLGTPAVTTRGMQEKDIEELANLIVAILKNHQD</sequence>
<evidence type="ECO:0000256" key="5">
    <source>
        <dbReference type="ARBA" id="ARBA00022490"/>
    </source>
</evidence>
<dbReference type="Gene3D" id="3.40.640.10">
    <property type="entry name" value="Type I PLP-dependent aspartate aminotransferase-like (Major domain)"/>
    <property type="match status" value="1"/>
</dbReference>
<dbReference type="GO" id="GO:0032259">
    <property type="term" value="P:methylation"/>
    <property type="evidence" value="ECO:0007669"/>
    <property type="project" value="UniProtKB-KW"/>
</dbReference>
<evidence type="ECO:0000256" key="1">
    <source>
        <dbReference type="ARBA" id="ARBA00001933"/>
    </source>
</evidence>
<dbReference type="GO" id="GO:0004372">
    <property type="term" value="F:glycine hydroxymethyltransferase activity"/>
    <property type="evidence" value="ECO:0007669"/>
    <property type="project" value="InterPro"/>
</dbReference>
<keyword evidence="6" id="KW-0554">One-carbon metabolism</keyword>
<dbReference type="PROSITE" id="PS00096">
    <property type="entry name" value="SHMT"/>
    <property type="match status" value="1"/>
</dbReference>
<evidence type="ECO:0000256" key="6">
    <source>
        <dbReference type="ARBA" id="ARBA00022563"/>
    </source>
</evidence>
<feature type="modified residue" description="N6-(pyridoxal phosphate)lysine" evidence="9">
    <location>
        <position position="218"/>
    </location>
</feature>
<gene>
    <name evidence="11" type="ORF">VE97_C0009G0006</name>
</gene>
<evidence type="ECO:0000256" key="2">
    <source>
        <dbReference type="ARBA" id="ARBA00004496"/>
    </source>
</evidence>
<evidence type="ECO:0000313" key="12">
    <source>
        <dbReference type="Proteomes" id="UP000033958"/>
    </source>
</evidence>
<dbReference type="AlphaFoldDB" id="A0A0G1KTS1"/>
<accession>A0A0G1KTS1</accession>
<dbReference type="InterPro" id="IPR019798">
    <property type="entry name" value="Ser_HO-MeTrfase_PLP_BS"/>
</dbReference>
<dbReference type="InterPro" id="IPR049943">
    <property type="entry name" value="Ser_HO-MeTrfase-like"/>
</dbReference>
<evidence type="ECO:0000256" key="9">
    <source>
        <dbReference type="PIRSR" id="PIRSR000412-50"/>
    </source>
</evidence>
<dbReference type="NCBIfam" id="NF000586">
    <property type="entry name" value="PRK00011.1"/>
    <property type="match status" value="1"/>
</dbReference>
<protein>
    <submittedName>
        <fullName evidence="11">Serine hydroxymethyltransferase</fullName>
    </submittedName>
</protein>
<dbReference type="GO" id="GO:0030170">
    <property type="term" value="F:pyridoxal phosphate binding"/>
    <property type="evidence" value="ECO:0007669"/>
    <property type="project" value="InterPro"/>
</dbReference>
<dbReference type="PANTHER" id="PTHR11680">
    <property type="entry name" value="SERINE HYDROXYMETHYLTRANSFERASE"/>
    <property type="match status" value="1"/>
</dbReference>
<dbReference type="PANTHER" id="PTHR11680:SF35">
    <property type="entry name" value="SERINE HYDROXYMETHYLTRANSFERASE 1"/>
    <property type="match status" value="1"/>
</dbReference>
<dbReference type="InterPro" id="IPR015424">
    <property type="entry name" value="PyrdxlP-dep_Trfase"/>
</dbReference>
<dbReference type="InterPro" id="IPR039429">
    <property type="entry name" value="SHMT-like_dom"/>
</dbReference>
<dbReference type="FunFam" id="3.40.640.10:FF:000001">
    <property type="entry name" value="Serine hydroxymethyltransferase"/>
    <property type="match status" value="1"/>
</dbReference>
<organism evidence="11 12">
    <name type="scientific">candidate division Kazan bacterium GW2011_GWB1_45_10</name>
    <dbReference type="NCBI Taxonomy" id="1620411"/>
    <lineage>
        <taxon>Bacteria</taxon>
        <taxon>Bacteria division Kazan-3B-28</taxon>
    </lineage>
</organism>
<dbReference type="CDD" id="cd00378">
    <property type="entry name" value="SHMT"/>
    <property type="match status" value="1"/>
</dbReference>
<dbReference type="EMBL" id="LCJZ01000009">
    <property type="protein sequence ID" value="KKT86988.1"/>
    <property type="molecule type" value="Genomic_DNA"/>
</dbReference>
<evidence type="ECO:0000256" key="3">
    <source>
        <dbReference type="ARBA" id="ARBA00006376"/>
    </source>
</evidence>
<dbReference type="InterPro" id="IPR015422">
    <property type="entry name" value="PyrdxlP-dep_Trfase_small"/>
</dbReference>
<proteinExistence type="inferred from homology"/>
<dbReference type="GO" id="GO:0019264">
    <property type="term" value="P:glycine biosynthetic process from serine"/>
    <property type="evidence" value="ECO:0007669"/>
    <property type="project" value="InterPro"/>
</dbReference>
<dbReference type="Pfam" id="PF00464">
    <property type="entry name" value="SHMT"/>
    <property type="match status" value="1"/>
</dbReference>
<dbReference type="InterPro" id="IPR015421">
    <property type="entry name" value="PyrdxlP-dep_Trfase_major"/>
</dbReference>
<dbReference type="Proteomes" id="UP000033958">
    <property type="component" value="Unassembled WGS sequence"/>
</dbReference>